<dbReference type="STRING" id="330214.NIDE2422"/>
<dbReference type="Pfam" id="PF03843">
    <property type="entry name" value="Slp"/>
    <property type="match status" value="1"/>
</dbReference>
<dbReference type="PANTHER" id="PTHR37530">
    <property type="entry name" value="OUTER MEMBRANE PROTEIN SLP"/>
    <property type="match status" value="1"/>
</dbReference>
<dbReference type="KEGG" id="nde:NIDE2422"/>
<evidence type="ECO:0000313" key="3">
    <source>
        <dbReference type="Proteomes" id="UP000001660"/>
    </source>
</evidence>
<keyword evidence="1" id="KW-0732">Signal</keyword>
<keyword evidence="2" id="KW-0449">Lipoprotein</keyword>
<dbReference type="PANTHER" id="PTHR37530:SF1">
    <property type="entry name" value="OUTER MEMBRANE PROTEIN SLP"/>
    <property type="match status" value="1"/>
</dbReference>
<dbReference type="eggNOG" id="COG3065">
    <property type="taxonomic scope" value="Bacteria"/>
</dbReference>
<dbReference type="OrthoDB" id="9794920at2"/>
<evidence type="ECO:0000313" key="2">
    <source>
        <dbReference type="EMBL" id="CBK42132.1"/>
    </source>
</evidence>
<evidence type="ECO:0000256" key="1">
    <source>
        <dbReference type="SAM" id="SignalP"/>
    </source>
</evidence>
<organism evidence="2 3">
    <name type="scientific">Nitrospira defluvii</name>
    <dbReference type="NCBI Taxonomy" id="330214"/>
    <lineage>
        <taxon>Bacteria</taxon>
        <taxon>Pseudomonadati</taxon>
        <taxon>Nitrospirota</taxon>
        <taxon>Nitrospiria</taxon>
        <taxon>Nitrospirales</taxon>
        <taxon>Nitrospiraceae</taxon>
        <taxon>Nitrospira</taxon>
    </lineage>
</organism>
<gene>
    <name evidence="2" type="ORF">NIDE2422</name>
</gene>
<proteinExistence type="predicted"/>
<sequence>MTRHCGSVILVIGLALAACGPTQIFPGAMMDGVETNFDFTAWRTVPNAQTDRKVQLGGRIVQSNREQGAHVIIVTQLPIVEQPAYGPKDIGRRSGEFAVVYPGALDPKWLAPGHRLVVIGTTGQAKAVMVDDVQRSLPSLTARCVHIWRTAGREISDFPHNAGGGYEPLEEETHCAS</sequence>
<accession>D8PFU5</accession>
<dbReference type="PROSITE" id="PS51257">
    <property type="entry name" value="PROKAR_LIPOPROTEIN"/>
    <property type="match status" value="1"/>
</dbReference>
<dbReference type="HOGENOM" id="CLU_1515220_0_0_0"/>
<protein>
    <submittedName>
        <fullName evidence="2">Putative Outer membrane lipoprotein, Slp family</fullName>
    </submittedName>
</protein>
<dbReference type="InterPro" id="IPR004658">
    <property type="entry name" value="OMP_Slp"/>
</dbReference>
<feature type="chain" id="PRO_5003119927" evidence="1">
    <location>
        <begin position="18"/>
        <end position="177"/>
    </location>
</feature>
<dbReference type="EMBL" id="FP929003">
    <property type="protein sequence ID" value="CBK42132.1"/>
    <property type="molecule type" value="Genomic_DNA"/>
</dbReference>
<dbReference type="GO" id="GO:0019867">
    <property type="term" value="C:outer membrane"/>
    <property type="evidence" value="ECO:0007669"/>
    <property type="project" value="InterPro"/>
</dbReference>
<dbReference type="Proteomes" id="UP000001660">
    <property type="component" value="Chromosome"/>
</dbReference>
<name>D8PFU5_9BACT</name>
<keyword evidence="3" id="KW-1185">Reference proteome</keyword>
<reference evidence="2 3" key="1">
    <citation type="journal article" date="2010" name="Proc. Natl. Acad. Sci. U.S.A.">
        <title>A Nitrospira metagenome illuminates the physiology and evolution of globally important nitrite-oxidizing bacteria.</title>
        <authorList>
            <person name="Lucker S."/>
            <person name="Wagner M."/>
            <person name="Maixner F."/>
            <person name="Pelletier E."/>
            <person name="Koch H."/>
            <person name="Vacherie B."/>
            <person name="Rattei T."/>
            <person name="Sinninghe Damste J."/>
            <person name="Spieck E."/>
            <person name="Le Paslier D."/>
            <person name="Daims H."/>
        </authorList>
    </citation>
    <scope>NUCLEOTIDE SEQUENCE [LARGE SCALE GENOMIC DNA]</scope>
</reference>
<feature type="signal peptide" evidence="1">
    <location>
        <begin position="1"/>
        <end position="17"/>
    </location>
</feature>
<dbReference type="AlphaFoldDB" id="D8PFU5"/>